<dbReference type="EMBL" id="BMAW01128096">
    <property type="protein sequence ID" value="GFU23968.1"/>
    <property type="molecule type" value="Genomic_DNA"/>
</dbReference>
<dbReference type="AlphaFoldDB" id="A0A8X6UGW7"/>
<accession>A0A8X6UGW7</accession>
<evidence type="ECO:0000313" key="3">
    <source>
        <dbReference type="Proteomes" id="UP000887013"/>
    </source>
</evidence>
<keyword evidence="3" id="KW-1185">Reference proteome</keyword>
<evidence type="ECO:0000313" key="1">
    <source>
        <dbReference type="EMBL" id="GFU18824.1"/>
    </source>
</evidence>
<evidence type="ECO:0000313" key="2">
    <source>
        <dbReference type="EMBL" id="GFU23968.1"/>
    </source>
</evidence>
<protein>
    <submittedName>
        <fullName evidence="1">Uncharacterized protein</fullName>
    </submittedName>
</protein>
<proteinExistence type="predicted"/>
<comment type="caution">
    <text evidence="1">The sequence shown here is derived from an EMBL/GenBank/DDBJ whole genome shotgun (WGS) entry which is preliminary data.</text>
</comment>
<dbReference type="EMBL" id="BMAW01080269">
    <property type="protein sequence ID" value="GFU18824.1"/>
    <property type="molecule type" value="Genomic_DNA"/>
</dbReference>
<dbReference type="Proteomes" id="UP000887013">
    <property type="component" value="Unassembled WGS sequence"/>
</dbReference>
<organism evidence="1 3">
    <name type="scientific">Nephila pilipes</name>
    <name type="common">Giant wood spider</name>
    <name type="synonym">Nephila maculata</name>
    <dbReference type="NCBI Taxonomy" id="299642"/>
    <lineage>
        <taxon>Eukaryota</taxon>
        <taxon>Metazoa</taxon>
        <taxon>Ecdysozoa</taxon>
        <taxon>Arthropoda</taxon>
        <taxon>Chelicerata</taxon>
        <taxon>Arachnida</taxon>
        <taxon>Araneae</taxon>
        <taxon>Araneomorphae</taxon>
        <taxon>Entelegynae</taxon>
        <taxon>Araneoidea</taxon>
        <taxon>Nephilidae</taxon>
        <taxon>Nephila</taxon>
    </lineage>
</organism>
<gene>
    <name evidence="2" type="ORF">NPIL_22271</name>
    <name evidence="1" type="ORF">NPIL_571411</name>
</gene>
<reference evidence="1" key="1">
    <citation type="submission" date="2020-08" db="EMBL/GenBank/DDBJ databases">
        <title>Multicomponent nature underlies the extraordinary mechanical properties of spider dragline silk.</title>
        <authorList>
            <person name="Kono N."/>
            <person name="Nakamura H."/>
            <person name="Mori M."/>
            <person name="Yoshida Y."/>
            <person name="Ohtoshi R."/>
            <person name="Malay A.D."/>
            <person name="Moran D.A.P."/>
            <person name="Tomita M."/>
            <person name="Numata K."/>
            <person name="Arakawa K."/>
        </authorList>
    </citation>
    <scope>NUCLEOTIDE SEQUENCE</scope>
</reference>
<sequence length="89" mass="10010">MSRTGNLMVVSRTIVSRVTTAYTKLGKVSSAKKDRGEMSKLTSVEEDSRPKTCLTQMMLDDITAVLRQLRNGEIAEDETSENENDTNYY</sequence>
<name>A0A8X6UGW7_NEPPI</name>